<evidence type="ECO:0000256" key="1">
    <source>
        <dbReference type="SAM" id="MobiDB-lite"/>
    </source>
</evidence>
<gene>
    <name evidence="2" type="ORF">GCM10023258_17470</name>
</gene>
<name>A0ABP9JAV4_9MICO</name>
<evidence type="ECO:0000313" key="2">
    <source>
        <dbReference type="EMBL" id="GAA5024973.1"/>
    </source>
</evidence>
<proteinExistence type="predicted"/>
<protein>
    <submittedName>
        <fullName evidence="2">Uncharacterized protein</fullName>
    </submittedName>
</protein>
<comment type="caution">
    <text evidence="2">The sequence shown here is derived from an EMBL/GenBank/DDBJ whole genome shotgun (WGS) entry which is preliminary data.</text>
</comment>
<dbReference type="Proteomes" id="UP001500427">
    <property type="component" value="Unassembled WGS sequence"/>
</dbReference>
<sequence>MQELRLLLQHPVRRRRPARACLARRHLRHTRTIANTLGSRKHHPPPITPSGYDTDPHHGSLT</sequence>
<feature type="region of interest" description="Disordered" evidence="1">
    <location>
        <begin position="31"/>
        <end position="62"/>
    </location>
</feature>
<reference evidence="3" key="1">
    <citation type="journal article" date="2019" name="Int. J. Syst. Evol. Microbiol.">
        <title>The Global Catalogue of Microorganisms (GCM) 10K type strain sequencing project: providing services to taxonomists for standard genome sequencing and annotation.</title>
        <authorList>
            <consortium name="The Broad Institute Genomics Platform"/>
            <consortium name="The Broad Institute Genome Sequencing Center for Infectious Disease"/>
            <person name="Wu L."/>
            <person name="Ma J."/>
        </authorList>
    </citation>
    <scope>NUCLEOTIDE SEQUENCE [LARGE SCALE GENOMIC DNA]</scope>
    <source>
        <strain evidence="3">JCM 17687</strain>
    </source>
</reference>
<accession>A0ABP9JAV4</accession>
<keyword evidence="3" id="KW-1185">Reference proteome</keyword>
<evidence type="ECO:0000313" key="3">
    <source>
        <dbReference type="Proteomes" id="UP001500427"/>
    </source>
</evidence>
<dbReference type="EMBL" id="BAABIW010000011">
    <property type="protein sequence ID" value="GAA5024973.1"/>
    <property type="molecule type" value="Genomic_DNA"/>
</dbReference>
<organism evidence="2 3">
    <name type="scientific">Terrabacter aeriphilus</name>
    <dbReference type="NCBI Taxonomy" id="515662"/>
    <lineage>
        <taxon>Bacteria</taxon>
        <taxon>Bacillati</taxon>
        <taxon>Actinomycetota</taxon>
        <taxon>Actinomycetes</taxon>
        <taxon>Micrococcales</taxon>
        <taxon>Intrasporangiaceae</taxon>
        <taxon>Terrabacter</taxon>
    </lineage>
</organism>